<accession>A0A8T2QMH4</accession>
<dbReference type="InterPro" id="IPR016169">
    <property type="entry name" value="FAD-bd_PCMH_sub2"/>
</dbReference>
<keyword evidence="15" id="KW-0961">Cell wall biogenesis/degradation</keyword>
<dbReference type="Proteomes" id="UP000825935">
    <property type="component" value="Chromosome 34"/>
</dbReference>
<dbReference type="NCBIfam" id="TIGR00179">
    <property type="entry name" value="murB"/>
    <property type="match status" value="1"/>
</dbReference>
<evidence type="ECO:0000259" key="17">
    <source>
        <dbReference type="PROSITE" id="PS51387"/>
    </source>
</evidence>
<keyword evidence="7" id="KW-0132">Cell division</keyword>
<dbReference type="AlphaFoldDB" id="A0A8T2QMH4"/>
<evidence type="ECO:0000256" key="12">
    <source>
        <dbReference type="ARBA" id="ARBA00022984"/>
    </source>
</evidence>
<evidence type="ECO:0000256" key="16">
    <source>
        <dbReference type="ARBA" id="ARBA00048914"/>
    </source>
</evidence>
<dbReference type="GO" id="GO:0071949">
    <property type="term" value="F:FAD binding"/>
    <property type="evidence" value="ECO:0007669"/>
    <property type="project" value="InterPro"/>
</dbReference>
<proteinExistence type="inferred from homology"/>
<evidence type="ECO:0000313" key="18">
    <source>
        <dbReference type="EMBL" id="KAH7284804.1"/>
    </source>
</evidence>
<comment type="subcellular location">
    <subcellularLocation>
        <location evidence="3">Cytoplasm</location>
    </subcellularLocation>
</comment>
<evidence type="ECO:0000256" key="6">
    <source>
        <dbReference type="ARBA" id="ARBA00022490"/>
    </source>
</evidence>
<dbReference type="NCBIfam" id="NF010480">
    <property type="entry name" value="PRK13905.1"/>
    <property type="match status" value="1"/>
</dbReference>
<keyword evidence="19" id="KW-1185">Reference proteome</keyword>
<evidence type="ECO:0000256" key="3">
    <source>
        <dbReference type="ARBA" id="ARBA00004496"/>
    </source>
</evidence>
<evidence type="ECO:0000256" key="13">
    <source>
        <dbReference type="ARBA" id="ARBA00023002"/>
    </source>
</evidence>
<dbReference type="InterPro" id="IPR016166">
    <property type="entry name" value="FAD-bd_PCMH"/>
</dbReference>
<dbReference type="InterPro" id="IPR036318">
    <property type="entry name" value="FAD-bd_PCMH-like_sf"/>
</dbReference>
<evidence type="ECO:0000256" key="2">
    <source>
        <dbReference type="ARBA" id="ARBA00003921"/>
    </source>
</evidence>
<dbReference type="GO" id="GO:0005829">
    <property type="term" value="C:cytosol"/>
    <property type="evidence" value="ECO:0007669"/>
    <property type="project" value="TreeGrafter"/>
</dbReference>
<dbReference type="Gene3D" id="3.30.43.10">
    <property type="entry name" value="Uridine Diphospho-n-acetylenolpyruvylglucosamine Reductase, domain 2"/>
    <property type="match status" value="1"/>
</dbReference>
<evidence type="ECO:0000256" key="9">
    <source>
        <dbReference type="ARBA" id="ARBA00022827"/>
    </source>
</evidence>
<keyword evidence="9" id="KW-0274">FAD</keyword>
<dbReference type="OrthoDB" id="66620at2759"/>
<comment type="function">
    <text evidence="2">Cell wall formation.</text>
</comment>
<dbReference type="GO" id="GO:0008360">
    <property type="term" value="P:regulation of cell shape"/>
    <property type="evidence" value="ECO:0007669"/>
    <property type="project" value="UniProtKB-KW"/>
</dbReference>
<dbReference type="Gene3D" id="3.30.465.10">
    <property type="match status" value="1"/>
</dbReference>
<keyword evidence="13" id="KW-0560">Oxidoreductase</keyword>
<evidence type="ECO:0000313" key="19">
    <source>
        <dbReference type="Proteomes" id="UP000825935"/>
    </source>
</evidence>
<sequence length="324" mass="34951">MLSWSWRCTVGGVPSWLETSSATVQQLEGLDAHLPVISRGKTLGEVSTWGIGGPAKLFCEVHCELQLASVLRYCRKRSIPFLVVGRGSNCLFDDRGFDGCVILNRLCSFERLAPGVYHAGSGYPFNALGIQSTNDGFSGLEFASGIPGTVGGAVFMNASADGQETANVLKSVEVVTVNGQKYELPRDKLTYGYRSSPFQTIQGLAAICSATFVLTGCATAKENLRKYLKRRKETQPIGERSAGCVFRNPGFGCQSAGFLIDKAGLKGLSIGGAKVSELHANFIINDGNSRASDVIKLLSIVKERVKSKYGITLEEEIIYVPFKQ</sequence>
<comment type="pathway">
    <text evidence="4">Cell wall biogenesis; peptidoglycan biosynthesis.</text>
</comment>
<dbReference type="PROSITE" id="PS51387">
    <property type="entry name" value="FAD_PCMH"/>
    <property type="match status" value="1"/>
</dbReference>
<dbReference type="HAMAP" id="MF_00037">
    <property type="entry name" value="MurB"/>
    <property type="match status" value="1"/>
</dbReference>
<feature type="domain" description="FAD-binding PCMH-type" evidence="17">
    <location>
        <begin position="50"/>
        <end position="217"/>
    </location>
</feature>
<dbReference type="InterPro" id="IPR011601">
    <property type="entry name" value="MurB_C"/>
</dbReference>
<dbReference type="InterPro" id="IPR016167">
    <property type="entry name" value="FAD-bd_PCMH_sub1"/>
</dbReference>
<dbReference type="PANTHER" id="PTHR21071">
    <property type="entry name" value="UDP-N-ACETYLENOLPYRUVOYLGLUCOSAMINE REDUCTASE"/>
    <property type="match status" value="1"/>
</dbReference>
<evidence type="ECO:0000256" key="14">
    <source>
        <dbReference type="ARBA" id="ARBA00023306"/>
    </source>
</evidence>
<evidence type="ECO:0000256" key="4">
    <source>
        <dbReference type="ARBA" id="ARBA00004752"/>
    </source>
</evidence>
<keyword evidence="8" id="KW-0285">Flavoprotein</keyword>
<dbReference type="Pfam" id="PF02873">
    <property type="entry name" value="MurB_C"/>
    <property type="match status" value="1"/>
</dbReference>
<keyword evidence="6" id="KW-0963">Cytoplasm</keyword>
<dbReference type="SUPFAM" id="SSF56176">
    <property type="entry name" value="FAD-binding/transporter-associated domain-like"/>
    <property type="match status" value="1"/>
</dbReference>
<dbReference type="SUPFAM" id="SSF56194">
    <property type="entry name" value="Uridine diphospho-N-Acetylenolpyruvylglucosamine reductase, MurB, C-terminal domain"/>
    <property type="match status" value="1"/>
</dbReference>
<dbReference type="GO" id="GO:0008762">
    <property type="term" value="F:UDP-N-acetylmuramate dehydrogenase activity"/>
    <property type="evidence" value="ECO:0007669"/>
    <property type="project" value="UniProtKB-EC"/>
</dbReference>
<gene>
    <name evidence="18" type="ORF">KP509_34G071000</name>
</gene>
<evidence type="ECO:0000256" key="8">
    <source>
        <dbReference type="ARBA" id="ARBA00022630"/>
    </source>
</evidence>
<protein>
    <recommendedName>
        <fullName evidence="5">UDP-N-acetylmuramate dehydrogenase</fullName>
        <ecNumber evidence="5">1.3.1.98</ecNumber>
    </recommendedName>
</protein>
<name>A0A8T2QMH4_CERRI</name>
<evidence type="ECO:0000256" key="15">
    <source>
        <dbReference type="ARBA" id="ARBA00023316"/>
    </source>
</evidence>
<dbReference type="Gene3D" id="3.90.78.10">
    <property type="entry name" value="UDP-N-acetylenolpyruvoylglucosamine reductase, C-terminal domain"/>
    <property type="match status" value="1"/>
</dbReference>
<keyword evidence="11" id="KW-0133">Cell shape</keyword>
<dbReference type="OMA" id="APLTWFR"/>
<dbReference type="Pfam" id="PF01565">
    <property type="entry name" value="FAD_binding_4"/>
    <property type="match status" value="1"/>
</dbReference>
<dbReference type="EC" id="1.3.1.98" evidence="5"/>
<evidence type="ECO:0000256" key="10">
    <source>
        <dbReference type="ARBA" id="ARBA00022857"/>
    </source>
</evidence>
<evidence type="ECO:0000256" key="7">
    <source>
        <dbReference type="ARBA" id="ARBA00022618"/>
    </source>
</evidence>
<organism evidence="18 19">
    <name type="scientific">Ceratopteris richardii</name>
    <name type="common">Triangle waterfern</name>
    <dbReference type="NCBI Taxonomy" id="49495"/>
    <lineage>
        <taxon>Eukaryota</taxon>
        <taxon>Viridiplantae</taxon>
        <taxon>Streptophyta</taxon>
        <taxon>Embryophyta</taxon>
        <taxon>Tracheophyta</taxon>
        <taxon>Polypodiopsida</taxon>
        <taxon>Polypodiidae</taxon>
        <taxon>Polypodiales</taxon>
        <taxon>Pteridineae</taxon>
        <taxon>Pteridaceae</taxon>
        <taxon>Parkerioideae</taxon>
        <taxon>Ceratopteris</taxon>
    </lineage>
</organism>
<comment type="catalytic activity">
    <reaction evidence="16">
        <text>UDP-N-acetyl-alpha-D-muramate + NADP(+) = UDP-N-acetyl-3-O-(1-carboxyvinyl)-alpha-D-glucosamine + NADPH + H(+)</text>
        <dbReference type="Rhea" id="RHEA:12248"/>
        <dbReference type="ChEBI" id="CHEBI:15378"/>
        <dbReference type="ChEBI" id="CHEBI:57783"/>
        <dbReference type="ChEBI" id="CHEBI:58349"/>
        <dbReference type="ChEBI" id="CHEBI:68483"/>
        <dbReference type="ChEBI" id="CHEBI:70757"/>
        <dbReference type="EC" id="1.3.1.98"/>
    </reaction>
</comment>
<evidence type="ECO:0000256" key="11">
    <source>
        <dbReference type="ARBA" id="ARBA00022960"/>
    </source>
</evidence>
<dbReference type="GO" id="GO:0071555">
    <property type="term" value="P:cell wall organization"/>
    <property type="evidence" value="ECO:0007669"/>
    <property type="project" value="UniProtKB-KW"/>
</dbReference>
<dbReference type="PANTHER" id="PTHR21071:SF4">
    <property type="entry name" value="UDP-N-ACETYLENOLPYRUVOYLGLUCOSAMINE REDUCTASE"/>
    <property type="match status" value="1"/>
</dbReference>
<dbReference type="EMBL" id="CM035439">
    <property type="protein sequence ID" value="KAH7284804.1"/>
    <property type="molecule type" value="Genomic_DNA"/>
</dbReference>
<keyword evidence="12" id="KW-0573">Peptidoglycan synthesis</keyword>
<dbReference type="GO" id="GO:0051301">
    <property type="term" value="P:cell division"/>
    <property type="evidence" value="ECO:0007669"/>
    <property type="project" value="UniProtKB-KW"/>
</dbReference>
<dbReference type="InterPro" id="IPR036635">
    <property type="entry name" value="MurB_C_sf"/>
</dbReference>
<reference evidence="18" key="1">
    <citation type="submission" date="2021-08" db="EMBL/GenBank/DDBJ databases">
        <title>WGS assembly of Ceratopteris richardii.</title>
        <authorList>
            <person name="Marchant D.B."/>
            <person name="Chen G."/>
            <person name="Jenkins J."/>
            <person name="Shu S."/>
            <person name="Leebens-Mack J."/>
            <person name="Grimwood J."/>
            <person name="Schmutz J."/>
            <person name="Soltis P."/>
            <person name="Soltis D."/>
            <person name="Chen Z.-H."/>
        </authorList>
    </citation>
    <scope>NUCLEOTIDE SEQUENCE</scope>
    <source>
        <strain evidence="18">Whitten #5841</strain>
        <tissue evidence="18">Leaf</tissue>
    </source>
</reference>
<dbReference type="InterPro" id="IPR006094">
    <property type="entry name" value="Oxid_FAD_bind_N"/>
</dbReference>
<dbReference type="InterPro" id="IPR003170">
    <property type="entry name" value="MurB"/>
</dbReference>
<evidence type="ECO:0000256" key="1">
    <source>
        <dbReference type="ARBA" id="ARBA00001974"/>
    </source>
</evidence>
<comment type="caution">
    <text evidence="18">The sequence shown here is derived from an EMBL/GenBank/DDBJ whole genome shotgun (WGS) entry which is preliminary data.</text>
</comment>
<comment type="cofactor">
    <cofactor evidence="1">
        <name>FAD</name>
        <dbReference type="ChEBI" id="CHEBI:57692"/>
    </cofactor>
</comment>
<keyword evidence="10" id="KW-0521">NADP</keyword>
<keyword evidence="14" id="KW-0131">Cell cycle</keyword>
<evidence type="ECO:0000256" key="5">
    <source>
        <dbReference type="ARBA" id="ARBA00012518"/>
    </source>
</evidence>